<dbReference type="EMBL" id="MLIS01000001">
    <property type="protein sequence ID" value="OHU77044.1"/>
    <property type="molecule type" value="Genomic_DNA"/>
</dbReference>
<dbReference type="RefSeq" id="WP_030098007.1">
    <property type="nucleotide sequence ID" value="NZ_JAAOOR010000001.1"/>
</dbReference>
<keyword evidence="5" id="KW-1185">Reference proteome</keyword>
<evidence type="ECO:0000313" key="5">
    <source>
        <dbReference type="Proteomes" id="UP000179441"/>
    </source>
</evidence>
<dbReference type="InterPro" id="IPR010998">
    <property type="entry name" value="Integrase_recombinase_N"/>
</dbReference>
<evidence type="ECO:0000259" key="3">
    <source>
        <dbReference type="PROSITE" id="PS51898"/>
    </source>
</evidence>
<gene>
    <name evidence="4" type="ORF">BKG84_00090</name>
</gene>
<proteinExistence type="predicted"/>
<dbReference type="Pfam" id="PF00589">
    <property type="entry name" value="Phage_integrase"/>
    <property type="match status" value="1"/>
</dbReference>
<evidence type="ECO:0000256" key="1">
    <source>
        <dbReference type="ARBA" id="ARBA00023125"/>
    </source>
</evidence>
<keyword evidence="1" id="KW-0238">DNA-binding</keyword>
<name>A0A1S1LW76_MYCCH</name>
<evidence type="ECO:0000313" key="4">
    <source>
        <dbReference type="EMBL" id="OHU77044.1"/>
    </source>
</evidence>
<dbReference type="AlphaFoldDB" id="A0A1S1LW76"/>
<dbReference type="GO" id="GO:0003677">
    <property type="term" value="F:DNA binding"/>
    <property type="evidence" value="ECO:0007669"/>
    <property type="project" value="UniProtKB-KW"/>
</dbReference>
<dbReference type="Proteomes" id="UP000179441">
    <property type="component" value="Unassembled WGS sequence"/>
</dbReference>
<dbReference type="PANTHER" id="PTHR30349">
    <property type="entry name" value="PHAGE INTEGRASE-RELATED"/>
    <property type="match status" value="1"/>
</dbReference>
<dbReference type="Gene3D" id="1.10.443.10">
    <property type="entry name" value="Intergrase catalytic core"/>
    <property type="match status" value="1"/>
</dbReference>
<dbReference type="InterPro" id="IPR011010">
    <property type="entry name" value="DNA_brk_join_enz"/>
</dbReference>
<dbReference type="GO" id="GO:0006310">
    <property type="term" value="P:DNA recombination"/>
    <property type="evidence" value="ECO:0007669"/>
    <property type="project" value="UniProtKB-KW"/>
</dbReference>
<dbReference type="GO" id="GO:0015074">
    <property type="term" value="P:DNA integration"/>
    <property type="evidence" value="ECO:0007669"/>
    <property type="project" value="InterPro"/>
</dbReference>
<dbReference type="PANTHER" id="PTHR30349:SF91">
    <property type="entry name" value="INTA PROTEIN"/>
    <property type="match status" value="1"/>
</dbReference>
<reference evidence="4 5" key="1">
    <citation type="submission" date="2016-10" db="EMBL/GenBank/DDBJ databases">
        <title>Evaluation of Human, Veterinary and Environmental Mycobacterium chelonae Isolates by Core Genome Phylogenomic Analysis, Targeted Gene Comparison, and Anti-microbial Susceptibility Patterns: A Tale of Mistaken Identities.</title>
        <authorList>
            <person name="Fogelson S.B."/>
            <person name="Camus A.C."/>
            <person name="Lorenz W."/>
            <person name="Vasireddy R."/>
            <person name="Vasireddy S."/>
            <person name="Smith T."/>
            <person name="Brown-Elliott B.A."/>
            <person name="Wallace R.J.Jr."/>
            <person name="Hasan N.A."/>
            <person name="Reischl U."/>
            <person name="Sanchez S."/>
        </authorList>
    </citation>
    <scope>NUCLEOTIDE SEQUENCE [LARGE SCALE GENOMIC DNA]</scope>
    <source>
        <strain evidence="4 5">15518</strain>
    </source>
</reference>
<dbReference type="Gene3D" id="1.10.150.130">
    <property type="match status" value="1"/>
</dbReference>
<dbReference type="PROSITE" id="PS51898">
    <property type="entry name" value="TYR_RECOMBINASE"/>
    <property type="match status" value="1"/>
</dbReference>
<feature type="domain" description="Tyr recombinase" evidence="3">
    <location>
        <begin position="193"/>
        <end position="390"/>
    </location>
</feature>
<organism evidence="4 5">
    <name type="scientific">Mycobacteroides chelonae</name>
    <name type="common">Mycobacterium chelonae</name>
    <dbReference type="NCBI Taxonomy" id="1774"/>
    <lineage>
        <taxon>Bacteria</taxon>
        <taxon>Bacillati</taxon>
        <taxon>Actinomycetota</taxon>
        <taxon>Actinomycetes</taxon>
        <taxon>Mycobacteriales</taxon>
        <taxon>Mycobacteriaceae</taxon>
        <taxon>Mycobacteroides</taxon>
    </lineage>
</organism>
<dbReference type="CDD" id="cd01189">
    <property type="entry name" value="INT_ICEBs1_C_like"/>
    <property type="match status" value="1"/>
</dbReference>
<dbReference type="InterPro" id="IPR002104">
    <property type="entry name" value="Integrase_catalytic"/>
</dbReference>
<comment type="caution">
    <text evidence="4">The sequence shown here is derived from an EMBL/GenBank/DDBJ whole genome shotgun (WGS) entry which is preliminary data.</text>
</comment>
<dbReference type="InterPro" id="IPR050090">
    <property type="entry name" value="Tyrosine_recombinase_XerCD"/>
</dbReference>
<accession>A0A1S1LW76</accession>
<dbReference type="InterPro" id="IPR013762">
    <property type="entry name" value="Integrase-like_cat_sf"/>
</dbReference>
<evidence type="ECO:0000256" key="2">
    <source>
        <dbReference type="ARBA" id="ARBA00023172"/>
    </source>
</evidence>
<protein>
    <submittedName>
        <fullName evidence="4">Site-specific integrase</fullName>
    </submittedName>
</protein>
<dbReference type="SUPFAM" id="SSF56349">
    <property type="entry name" value="DNA breaking-rejoining enzymes"/>
    <property type="match status" value="1"/>
</dbReference>
<keyword evidence="2" id="KW-0233">DNA recombination</keyword>
<sequence length="401" mass="43572">MANANGEGSIYKRIRSGRQTGYVGAVSYIDEAGAHKRHTVYGKTRAEVRAKMDGVRERLAIGATVKDSKRTLGDWLAHWRGTTLAASDRKESTKELYANISRRHLEVEPFGAIRLDKLKPSDIEGLVLALRAKTKQGRVTEANAEPEPVRALSDATIRQAYTVLRAGLDGAVRDGLLAKNPAAAVQRPGLTRREAKHVDAVDVNKLLLCAEGLRYRDVLALIAGTGLRRGEALALRWADVDLDKRMLAVRGTLGRVGGRLIITEPKTERSRRTVPLSLALVAMLRAHRAAQDAERQAAGNQWNDHQLAFTTEIGTPVDPRNILRTVQIAARKAGIADVGVHTLRHSAAVAWLEGQVHIKAVADLLGHSSIAITGDIYGHTSDNTARTAIDALTDQLGIQDL</sequence>